<comment type="similarity">
    <text evidence="2">Belongs to the peptidase S1 family. CLIP subfamily.</text>
</comment>
<sequence length="775" mass="87586">MAALMDKGYQRMAMLIAAAMIVHIVQSCGIPEIRPFKIPPKASRNRIVNGWEAKPHSLPWMVFVLLTYRNGFVTCSGFLIENGMTNQTDILLTATHCLHIRGKYQPPGNIYFLVGAHNVDSLEDSVQRRARNYVTHFYTPLSEDNDIAMVRLDKPVTFSSYISPLCLPDGEMPKVENGECFAAGWGKTERNISSATLKMTPLTILPDYFCESFVQIRRQFCVGQYFREYSTCHGDSGSPLFCEIDGRFVALGVLSVGALNCTENVPAIYTRLSAYGYWINSSLAKLQRAPDQTGYTEEQDYGRVEQDHRQAYRIPGGRITNKIPLILHAVQSCGIPEIRPLKRRPKASSNRIVNGWEARPHSLPWMVYVLLTYGKKYITCSGFLIENGMVNKTDILLTATHCVHIGGKYQPPGNILLLVGAHNVETADGIIKRRARNYVTHFYRSISEDNDIAMVRLDRPVMFSSHVTPLCLPEGEMPELEDKKCFAAGWGKTEQNTTSSALKMTRLLVLPDDFCVKYVHIWRQFCVAQRYREYNTCYGDSGSPLFCEIDGRYVAFGVLSIGSANCTENLPSIYTRLSAYEDWINRSLEDLRKAPDQTEHTEEQAICSEKYQPPGNVHFLVGAHNVKNVEDRIRRRARNYVTHFYKSMDDDNDIAMVRLDRPVAFSSHVIPLCLPDREMPELEDKKCFAAGWGTTEQNKSSSTLKMTRLVVLPDDFCESFVHVERELCVAQRYKDYNTCEGDSGSPLFCEIDGRYVAFGVLSIGSIDCTENIPST</sequence>
<feature type="domain" description="Peptidase S1" evidence="4">
    <location>
        <begin position="47"/>
        <end position="284"/>
    </location>
</feature>
<accession>A0A085NND9</accession>
<proteinExistence type="inferred from homology"/>
<dbReference type="GO" id="GO:0006508">
    <property type="term" value="P:proteolysis"/>
    <property type="evidence" value="ECO:0007669"/>
    <property type="project" value="UniProtKB-KW"/>
</dbReference>
<dbReference type="AlphaFoldDB" id="A0A085NND9"/>
<gene>
    <name evidence="5" type="ORF">M514_02562</name>
</gene>
<dbReference type="PROSITE" id="PS00134">
    <property type="entry name" value="TRYPSIN_HIS"/>
    <property type="match status" value="2"/>
</dbReference>
<dbReference type="CDD" id="cd00190">
    <property type="entry name" value="Tryp_SPc"/>
    <property type="match status" value="2"/>
</dbReference>
<dbReference type="PROSITE" id="PS00135">
    <property type="entry name" value="TRYPSIN_SER"/>
    <property type="match status" value="3"/>
</dbReference>
<dbReference type="PRINTS" id="PR00722">
    <property type="entry name" value="CHYMOTRYPSIN"/>
</dbReference>
<organism evidence="5">
    <name type="scientific">Trichuris suis</name>
    <name type="common">pig whipworm</name>
    <dbReference type="NCBI Taxonomy" id="68888"/>
    <lineage>
        <taxon>Eukaryota</taxon>
        <taxon>Metazoa</taxon>
        <taxon>Ecdysozoa</taxon>
        <taxon>Nematoda</taxon>
        <taxon>Enoplea</taxon>
        <taxon>Dorylaimia</taxon>
        <taxon>Trichinellida</taxon>
        <taxon>Trichuridae</taxon>
        <taxon>Trichuris</taxon>
    </lineage>
</organism>
<dbReference type="InterPro" id="IPR018114">
    <property type="entry name" value="TRYPSIN_HIS"/>
</dbReference>
<dbReference type="PROSITE" id="PS51257">
    <property type="entry name" value="PROKAR_LIPOPROTEIN"/>
    <property type="match status" value="1"/>
</dbReference>
<dbReference type="InterPro" id="IPR051487">
    <property type="entry name" value="Ser/Thr_Proteases_Immune/Dev"/>
</dbReference>
<keyword evidence="3" id="KW-0645">Protease</keyword>
<feature type="domain" description="Peptidase S1" evidence="4">
    <location>
        <begin position="352"/>
        <end position="589"/>
    </location>
</feature>
<name>A0A085NND9_9BILA</name>
<feature type="domain" description="Peptidase S1" evidence="4">
    <location>
        <begin position="605"/>
        <end position="768"/>
    </location>
</feature>
<reference evidence="5" key="1">
    <citation type="journal article" date="2014" name="Nat. Genet.">
        <title>Genome and transcriptome of the porcine whipworm Trichuris suis.</title>
        <authorList>
            <person name="Jex A.R."/>
            <person name="Nejsum P."/>
            <person name="Schwarz E.M."/>
            <person name="Hu L."/>
            <person name="Young N.D."/>
            <person name="Hall R.S."/>
            <person name="Korhonen P.K."/>
            <person name="Liao S."/>
            <person name="Thamsborg S."/>
            <person name="Xia J."/>
            <person name="Xu P."/>
            <person name="Wang S."/>
            <person name="Scheerlinck J.P."/>
            <person name="Hofmann A."/>
            <person name="Sternberg P.W."/>
            <person name="Wang J."/>
            <person name="Gasser R.B."/>
        </authorList>
    </citation>
    <scope>NUCLEOTIDE SEQUENCE [LARGE SCALE GENOMIC DNA]</scope>
    <source>
        <strain evidence="5">DCEP-RM93F</strain>
    </source>
</reference>
<protein>
    <recommendedName>
        <fullName evidence="4">Peptidase S1 domain-containing protein</fullName>
    </recommendedName>
</protein>
<evidence type="ECO:0000259" key="4">
    <source>
        <dbReference type="PROSITE" id="PS50240"/>
    </source>
</evidence>
<dbReference type="InterPro" id="IPR001254">
    <property type="entry name" value="Trypsin_dom"/>
</dbReference>
<dbReference type="Pfam" id="PF00089">
    <property type="entry name" value="Trypsin"/>
    <property type="match status" value="3"/>
</dbReference>
<keyword evidence="3" id="KW-0378">Hydrolase</keyword>
<dbReference type="PROSITE" id="PS50240">
    <property type="entry name" value="TRYPSIN_DOM"/>
    <property type="match status" value="3"/>
</dbReference>
<dbReference type="Proteomes" id="UP000030758">
    <property type="component" value="Unassembled WGS sequence"/>
</dbReference>
<keyword evidence="3" id="KW-0720">Serine protease</keyword>
<dbReference type="GO" id="GO:0004252">
    <property type="term" value="F:serine-type endopeptidase activity"/>
    <property type="evidence" value="ECO:0007669"/>
    <property type="project" value="InterPro"/>
</dbReference>
<dbReference type="EMBL" id="KL367484">
    <property type="protein sequence ID" value="KFD70985.1"/>
    <property type="molecule type" value="Genomic_DNA"/>
</dbReference>
<evidence type="ECO:0000256" key="1">
    <source>
        <dbReference type="ARBA" id="ARBA00023157"/>
    </source>
</evidence>
<dbReference type="SMART" id="SM00020">
    <property type="entry name" value="Tryp_SPc"/>
    <property type="match status" value="3"/>
</dbReference>
<evidence type="ECO:0000256" key="2">
    <source>
        <dbReference type="ARBA" id="ARBA00024195"/>
    </source>
</evidence>
<dbReference type="InterPro" id="IPR001314">
    <property type="entry name" value="Peptidase_S1A"/>
</dbReference>
<dbReference type="Gene3D" id="2.40.10.10">
    <property type="entry name" value="Trypsin-like serine proteases"/>
    <property type="match status" value="3"/>
</dbReference>
<dbReference type="PANTHER" id="PTHR24256">
    <property type="entry name" value="TRYPTASE-RELATED"/>
    <property type="match status" value="1"/>
</dbReference>
<dbReference type="InterPro" id="IPR033116">
    <property type="entry name" value="TRYPSIN_SER"/>
</dbReference>
<evidence type="ECO:0000313" key="5">
    <source>
        <dbReference type="EMBL" id="KFD70985.1"/>
    </source>
</evidence>
<keyword evidence="1" id="KW-1015">Disulfide bond</keyword>
<evidence type="ECO:0000256" key="3">
    <source>
        <dbReference type="RuleBase" id="RU363034"/>
    </source>
</evidence>
<dbReference type="InterPro" id="IPR043504">
    <property type="entry name" value="Peptidase_S1_PA_chymotrypsin"/>
</dbReference>
<dbReference type="SUPFAM" id="SSF50494">
    <property type="entry name" value="Trypsin-like serine proteases"/>
    <property type="match status" value="3"/>
</dbReference>
<dbReference type="InterPro" id="IPR009003">
    <property type="entry name" value="Peptidase_S1_PA"/>
</dbReference>